<sequence>MLSLLLNQTLFLLLCAGLLLIARQKYALSRQVLAGLLMGAGLGALFQFFYSPDDPTLQTSLAWINIVGSGYIRLLKLVIMPLVLVSILGAMVRMHNTRSLGKISLYTLGTLLTTTAIAAMIAVFTSVTFGLNASTLLQGAQSEVSSLLPYVGKLEALDPPRLLVSFIPDNIFLDLTGARQTSVIGVVIFAMLIGFVVVSMAREKSPYAKPLIDGICALQDVIMRLVRLIMRLTPWGVMALMTRVVANTSLESLASLGGFMAAIYLAIGLMFLCHGLIVTVLGMNPLRYFGKIWPVLTLAFSSTSSAACLPLNIETQTHSLKVHPAIANFSASIGATAGMNGCAGIYPAMLATMVAVSVGISITPAWVITLCAVILVCSFGLAGVGGGGTFAALMVLSAMGLPLELVGLLIAIEPVVDMGRTALNVSGAILSGVVTNRLITMEDDSRVEGTAQVMSS</sequence>
<feature type="transmembrane region" description="Helical" evidence="7">
    <location>
        <begin position="32"/>
        <end position="50"/>
    </location>
</feature>
<keyword evidence="3" id="KW-0813">Transport</keyword>
<feature type="transmembrane region" description="Helical" evidence="7">
    <location>
        <begin position="70"/>
        <end position="91"/>
    </location>
</feature>
<gene>
    <name evidence="8" type="ORF">GCM10023116_22010</name>
</gene>
<feature type="transmembrane region" description="Helical" evidence="7">
    <location>
        <begin position="358"/>
        <end position="384"/>
    </location>
</feature>
<feature type="transmembrane region" description="Helical" evidence="7">
    <location>
        <begin position="258"/>
        <end position="281"/>
    </location>
</feature>
<feature type="transmembrane region" description="Helical" evidence="7">
    <location>
        <begin position="325"/>
        <end position="346"/>
    </location>
</feature>
<comment type="similarity">
    <text evidence="2">Belongs to the dicarboxylate/amino acid:cation symporter (DAACS) (TC 2.A.23) family.</text>
</comment>
<dbReference type="InterPro" id="IPR036458">
    <property type="entry name" value="Na:dicarbo_symporter_sf"/>
</dbReference>
<proteinExistence type="inferred from homology"/>
<dbReference type="PRINTS" id="PR00173">
    <property type="entry name" value="EDTRNSPORT"/>
</dbReference>
<feature type="transmembrane region" description="Helical" evidence="7">
    <location>
        <begin position="103"/>
        <end position="127"/>
    </location>
</feature>
<feature type="transmembrane region" description="Helical" evidence="7">
    <location>
        <begin position="182"/>
        <end position="201"/>
    </location>
</feature>
<dbReference type="Pfam" id="PF00375">
    <property type="entry name" value="SDF"/>
    <property type="match status" value="1"/>
</dbReference>
<keyword evidence="6 7" id="KW-0472">Membrane</keyword>
<comment type="subcellular location">
    <subcellularLocation>
        <location evidence="1">Membrane</location>
        <topology evidence="1">Multi-pass membrane protein</topology>
    </subcellularLocation>
</comment>
<feature type="transmembrane region" description="Helical" evidence="7">
    <location>
        <begin position="228"/>
        <end position="246"/>
    </location>
</feature>
<evidence type="ECO:0000313" key="8">
    <source>
        <dbReference type="EMBL" id="GAA4649919.1"/>
    </source>
</evidence>
<keyword evidence="5 7" id="KW-1133">Transmembrane helix</keyword>
<evidence type="ECO:0000256" key="7">
    <source>
        <dbReference type="SAM" id="Phobius"/>
    </source>
</evidence>
<dbReference type="PANTHER" id="PTHR42865:SF5">
    <property type="entry name" value="L-CYSTINE TRANSPORTER TCYP"/>
    <property type="match status" value="1"/>
</dbReference>
<dbReference type="EMBL" id="BAABFL010000336">
    <property type="protein sequence ID" value="GAA4649919.1"/>
    <property type="molecule type" value="Genomic_DNA"/>
</dbReference>
<dbReference type="InterPro" id="IPR001991">
    <property type="entry name" value="Na-dicarboxylate_symporter"/>
</dbReference>
<dbReference type="RefSeq" id="WP_345195953.1">
    <property type="nucleotide sequence ID" value="NZ_BAABFL010000336.1"/>
</dbReference>
<evidence type="ECO:0000256" key="5">
    <source>
        <dbReference type="ARBA" id="ARBA00022989"/>
    </source>
</evidence>
<dbReference type="Gene3D" id="1.10.3860.10">
    <property type="entry name" value="Sodium:dicarboxylate symporter"/>
    <property type="match status" value="1"/>
</dbReference>
<evidence type="ECO:0000256" key="6">
    <source>
        <dbReference type="ARBA" id="ARBA00023136"/>
    </source>
</evidence>
<evidence type="ECO:0000256" key="2">
    <source>
        <dbReference type="ARBA" id="ARBA00006148"/>
    </source>
</evidence>
<dbReference type="Proteomes" id="UP001500604">
    <property type="component" value="Unassembled WGS sequence"/>
</dbReference>
<evidence type="ECO:0000256" key="4">
    <source>
        <dbReference type="ARBA" id="ARBA00022692"/>
    </source>
</evidence>
<organism evidence="8 9">
    <name type="scientific">Kistimonas scapharcae</name>
    <dbReference type="NCBI Taxonomy" id="1036133"/>
    <lineage>
        <taxon>Bacteria</taxon>
        <taxon>Pseudomonadati</taxon>
        <taxon>Pseudomonadota</taxon>
        <taxon>Gammaproteobacteria</taxon>
        <taxon>Oceanospirillales</taxon>
        <taxon>Endozoicomonadaceae</taxon>
        <taxon>Kistimonas</taxon>
    </lineage>
</organism>
<protein>
    <submittedName>
        <fullName evidence="8">L-cystine transporter</fullName>
    </submittedName>
</protein>
<reference evidence="9" key="1">
    <citation type="journal article" date="2019" name="Int. J. Syst. Evol. Microbiol.">
        <title>The Global Catalogue of Microorganisms (GCM) 10K type strain sequencing project: providing services to taxonomists for standard genome sequencing and annotation.</title>
        <authorList>
            <consortium name="The Broad Institute Genomics Platform"/>
            <consortium name="The Broad Institute Genome Sequencing Center for Infectious Disease"/>
            <person name="Wu L."/>
            <person name="Ma J."/>
        </authorList>
    </citation>
    <scope>NUCLEOTIDE SEQUENCE [LARGE SCALE GENOMIC DNA]</scope>
    <source>
        <strain evidence="9">JCM 17805</strain>
    </source>
</reference>
<keyword evidence="4 7" id="KW-0812">Transmembrane</keyword>
<evidence type="ECO:0000256" key="1">
    <source>
        <dbReference type="ARBA" id="ARBA00004141"/>
    </source>
</evidence>
<feature type="transmembrane region" description="Helical" evidence="7">
    <location>
        <begin position="6"/>
        <end position="23"/>
    </location>
</feature>
<dbReference type="PANTHER" id="PTHR42865">
    <property type="entry name" value="PROTON/GLUTAMATE-ASPARTATE SYMPORTER"/>
    <property type="match status" value="1"/>
</dbReference>
<comment type="caution">
    <text evidence="8">The sequence shown here is derived from an EMBL/GenBank/DDBJ whole genome shotgun (WGS) entry which is preliminary data.</text>
</comment>
<name>A0ABP8V3F4_9GAMM</name>
<feature type="transmembrane region" description="Helical" evidence="7">
    <location>
        <begin position="293"/>
        <end position="313"/>
    </location>
</feature>
<evidence type="ECO:0000313" key="9">
    <source>
        <dbReference type="Proteomes" id="UP001500604"/>
    </source>
</evidence>
<evidence type="ECO:0000256" key="3">
    <source>
        <dbReference type="ARBA" id="ARBA00022448"/>
    </source>
</evidence>
<dbReference type="SUPFAM" id="SSF118215">
    <property type="entry name" value="Proton glutamate symport protein"/>
    <property type="match status" value="1"/>
</dbReference>
<feature type="transmembrane region" description="Helical" evidence="7">
    <location>
        <begin position="390"/>
        <end position="412"/>
    </location>
</feature>
<accession>A0ABP8V3F4</accession>
<keyword evidence="9" id="KW-1185">Reference proteome</keyword>